<gene>
    <name evidence="2" type="ORF">E4663_01160</name>
</gene>
<accession>A0A4Z0GZL2</accession>
<dbReference type="RefSeq" id="WP_079478993.1">
    <property type="nucleotide sequence ID" value="NZ_FVYZ01000004.1"/>
</dbReference>
<dbReference type="OrthoDB" id="2972821at2"/>
<name>A0A4Z0GZL2_9BACI</name>
<reference evidence="2 3" key="1">
    <citation type="journal article" date="2003" name="Int. J. Syst. Evol. Microbiol.">
        <title>Halobacillus salinus sp. nov., isolated from a salt lake on the coast of the East Sea in Korea.</title>
        <authorList>
            <person name="Yoon J.H."/>
            <person name="Kang K.H."/>
            <person name="Park Y.H."/>
        </authorList>
    </citation>
    <scope>NUCLEOTIDE SEQUENCE [LARGE SCALE GENOMIC DNA]</scope>
    <source>
        <strain evidence="2 3">HSL-3</strain>
    </source>
</reference>
<keyword evidence="3" id="KW-1185">Reference proteome</keyword>
<proteinExistence type="predicted"/>
<protein>
    <submittedName>
        <fullName evidence="2">Uncharacterized protein</fullName>
    </submittedName>
</protein>
<feature type="transmembrane region" description="Helical" evidence="1">
    <location>
        <begin position="38"/>
        <end position="56"/>
    </location>
</feature>
<keyword evidence="1" id="KW-0472">Membrane</keyword>
<comment type="caution">
    <text evidence="2">The sequence shown here is derived from an EMBL/GenBank/DDBJ whole genome shotgun (WGS) entry which is preliminary data.</text>
</comment>
<evidence type="ECO:0000313" key="2">
    <source>
        <dbReference type="EMBL" id="TGB03643.1"/>
    </source>
</evidence>
<feature type="transmembrane region" description="Helical" evidence="1">
    <location>
        <begin position="9"/>
        <end position="26"/>
    </location>
</feature>
<dbReference type="EMBL" id="SRJC01000001">
    <property type="protein sequence ID" value="TGB03643.1"/>
    <property type="molecule type" value="Genomic_DNA"/>
</dbReference>
<evidence type="ECO:0000313" key="3">
    <source>
        <dbReference type="Proteomes" id="UP000297982"/>
    </source>
</evidence>
<organism evidence="2 3">
    <name type="scientific">Halobacillus salinus</name>
    <dbReference type="NCBI Taxonomy" id="192814"/>
    <lineage>
        <taxon>Bacteria</taxon>
        <taxon>Bacillati</taxon>
        <taxon>Bacillota</taxon>
        <taxon>Bacilli</taxon>
        <taxon>Bacillales</taxon>
        <taxon>Bacillaceae</taxon>
        <taxon>Halobacillus</taxon>
    </lineage>
</organism>
<dbReference type="AlphaFoldDB" id="A0A4Z0GZL2"/>
<keyword evidence="1" id="KW-0812">Transmembrane</keyword>
<keyword evidence="1" id="KW-1133">Transmembrane helix</keyword>
<evidence type="ECO:0000256" key="1">
    <source>
        <dbReference type="SAM" id="Phobius"/>
    </source>
</evidence>
<sequence>MGKVKTQPLIIVALLMSSISMALYAYRNYANQEIGNGIVFTVLFLFLFGLVLYSFIRNKKINDEDTK</sequence>
<dbReference type="STRING" id="192814.GCA_900166575_00517"/>
<dbReference type="Proteomes" id="UP000297982">
    <property type="component" value="Unassembled WGS sequence"/>
</dbReference>